<evidence type="ECO:0000313" key="6">
    <source>
        <dbReference type="Proteomes" id="UP000248764"/>
    </source>
</evidence>
<gene>
    <name evidence="5" type="ORF">C1I92_01390</name>
</gene>
<keyword evidence="3" id="KW-1133">Transmembrane helix</keyword>
<comment type="similarity">
    <text evidence="1">Belongs to the peptidase S33 family.</text>
</comment>
<comment type="caution">
    <text evidence="5">The sequence shown here is derived from an EMBL/GenBank/DDBJ whole genome shotgun (WGS) entry which is preliminary data.</text>
</comment>
<protein>
    <recommendedName>
        <fullName evidence="4">AB hydrolase-1 domain-containing protein</fullName>
    </recommendedName>
</protein>
<dbReference type="PRINTS" id="PR00793">
    <property type="entry name" value="PROAMNOPTASE"/>
</dbReference>
<dbReference type="AlphaFoldDB" id="A0A2W2BMD7"/>
<dbReference type="PANTHER" id="PTHR43798">
    <property type="entry name" value="MONOACYLGLYCEROL LIPASE"/>
    <property type="match status" value="1"/>
</dbReference>
<evidence type="ECO:0000259" key="4">
    <source>
        <dbReference type="Pfam" id="PF00561"/>
    </source>
</evidence>
<sequence length="424" mass="44886">MTQQLSPDVTPTTTTHRARRVLGHAGRALLVLLGVLVAPVAGAAALWVAANLTDELALIAAAGLVILTATCALLVYAGVRRRMLTAVGTAVVVVATVALASVTVLLPMDEAPPSPRSQPTGYWTLPTGSRLAYTQVPAEGEPRPTPVIMLHGGPGTPGDGPDAVDRLLAAQGYDVYLYDQLGSGRSDRLDDPTGYTVARQVADLEAVRDTIGADRVVLMGASWGATLAAEYTAAHPEHVAGLVLTSPGVLWAPAWADREEGDIWDRLTPEQERRIDELEASPRLLAWSLLLETNPRAAHALVGDAEIDAVFAELLAIAAPAASCHPDRPLEEIPQSVPGFYANQLTTADQLTVPDPRPALRDVRVPAIVLRGDCDYKDPGIAREYEEVLPGATLVTVPGAGHLIDAEQPDTYRRAVLEFLDGIG</sequence>
<organism evidence="5 6">
    <name type="scientific">Jiangella anatolica</name>
    <dbReference type="NCBI Taxonomy" id="2670374"/>
    <lineage>
        <taxon>Bacteria</taxon>
        <taxon>Bacillati</taxon>
        <taxon>Actinomycetota</taxon>
        <taxon>Actinomycetes</taxon>
        <taxon>Jiangellales</taxon>
        <taxon>Jiangellaceae</taxon>
        <taxon>Jiangella</taxon>
    </lineage>
</organism>
<evidence type="ECO:0000256" key="2">
    <source>
        <dbReference type="ARBA" id="ARBA00022801"/>
    </source>
</evidence>
<dbReference type="EMBL" id="POTW01000002">
    <property type="protein sequence ID" value="PZF86490.1"/>
    <property type="molecule type" value="Genomic_DNA"/>
</dbReference>
<dbReference type="Pfam" id="PF00561">
    <property type="entry name" value="Abhydrolase_1"/>
    <property type="match status" value="1"/>
</dbReference>
<dbReference type="GO" id="GO:0016020">
    <property type="term" value="C:membrane"/>
    <property type="evidence" value="ECO:0007669"/>
    <property type="project" value="TreeGrafter"/>
</dbReference>
<dbReference type="RefSeq" id="WP_111252862.1">
    <property type="nucleotide sequence ID" value="NZ_POTW01000002.1"/>
</dbReference>
<feature type="domain" description="AB hydrolase-1" evidence="4">
    <location>
        <begin position="146"/>
        <end position="258"/>
    </location>
</feature>
<dbReference type="InterPro" id="IPR002410">
    <property type="entry name" value="Peptidase_S33"/>
</dbReference>
<dbReference type="SUPFAM" id="SSF53474">
    <property type="entry name" value="alpha/beta-Hydrolases"/>
    <property type="match status" value="1"/>
</dbReference>
<dbReference type="PANTHER" id="PTHR43798:SF27">
    <property type="entry name" value="HYDROLASE ALPHA_BETA HYDROLASE FOLD FAMILY"/>
    <property type="match status" value="1"/>
</dbReference>
<dbReference type="Gene3D" id="3.40.50.1820">
    <property type="entry name" value="alpha/beta hydrolase"/>
    <property type="match status" value="1"/>
</dbReference>
<name>A0A2W2BMD7_9ACTN</name>
<accession>A0A2W2BMD7</accession>
<feature type="transmembrane region" description="Helical" evidence="3">
    <location>
        <begin position="56"/>
        <end position="77"/>
    </location>
</feature>
<evidence type="ECO:0000313" key="5">
    <source>
        <dbReference type="EMBL" id="PZF86490.1"/>
    </source>
</evidence>
<feature type="transmembrane region" description="Helical" evidence="3">
    <location>
        <begin position="84"/>
        <end position="108"/>
    </location>
</feature>
<dbReference type="GO" id="GO:0004177">
    <property type="term" value="F:aminopeptidase activity"/>
    <property type="evidence" value="ECO:0007669"/>
    <property type="project" value="UniProtKB-EC"/>
</dbReference>
<evidence type="ECO:0000256" key="1">
    <source>
        <dbReference type="ARBA" id="ARBA00010088"/>
    </source>
</evidence>
<keyword evidence="3" id="KW-0472">Membrane</keyword>
<dbReference type="InterPro" id="IPR000073">
    <property type="entry name" value="AB_hydrolase_1"/>
</dbReference>
<dbReference type="GO" id="GO:0006508">
    <property type="term" value="P:proteolysis"/>
    <property type="evidence" value="ECO:0007669"/>
    <property type="project" value="InterPro"/>
</dbReference>
<proteinExistence type="inferred from homology"/>
<evidence type="ECO:0000256" key="3">
    <source>
        <dbReference type="SAM" id="Phobius"/>
    </source>
</evidence>
<dbReference type="InterPro" id="IPR050266">
    <property type="entry name" value="AB_hydrolase_sf"/>
</dbReference>
<keyword evidence="3" id="KW-0812">Transmembrane</keyword>
<dbReference type="Proteomes" id="UP000248764">
    <property type="component" value="Unassembled WGS sequence"/>
</dbReference>
<keyword evidence="6" id="KW-1185">Reference proteome</keyword>
<reference evidence="5 6" key="1">
    <citation type="submission" date="2018-01" db="EMBL/GenBank/DDBJ databases">
        <title>Draft genome sequence of Jiangella sp. GTF31.</title>
        <authorList>
            <person name="Sahin N."/>
            <person name="Ay H."/>
            <person name="Saygin H."/>
        </authorList>
    </citation>
    <scope>NUCLEOTIDE SEQUENCE [LARGE SCALE GENOMIC DNA]</scope>
    <source>
        <strain evidence="5 6">GTF31</strain>
    </source>
</reference>
<feature type="transmembrane region" description="Helical" evidence="3">
    <location>
        <begin position="29"/>
        <end position="50"/>
    </location>
</feature>
<dbReference type="InterPro" id="IPR029058">
    <property type="entry name" value="AB_hydrolase_fold"/>
</dbReference>
<keyword evidence="2" id="KW-0378">Hydrolase</keyword>